<dbReference type="EMBL" id="FUKJ01000353">
    <property type="protein sequence ID" value="SJM94630.1"/>
    <property type="molecule type" value="Genomic_DNA"/>
</dbReference>
<dbReference type="InterPro" id="IPR008972">
    <property type="entry name" value="Cupredoxin"/>
</dbReference>
<evidence type="ECO:0000313" key="8">
    <source>
        <dbReference type="Proteomes" id="UP000195442"/>
    </source>
</evidence>
<dbReference type="GO" id="GO:0020037">
    <property type="term" value="F:heme binding"/>
    <property type="evidence" value="ECO:0007669"/>
    <property type="project" value="InterPro"/>
</dbReference>
<dbReference type="PANTHER" id="PTHR36507:SF1">
    <property type="entry name" value="BLL1555 PROTEIN"/>
    <property type="match status" value="1"/>
</dbReference>
<evidence type="ECO:0000256" key="4">
    <source>
        <dbReference type="PROSITE-ProRule" id="PRU00433"/>
    </source>
</evidence>
<sequence length="267" mass="29178">MNRLICFLFALTVCLISIPTFAVTASVNIQNFLFSPNVLTINLGDSVKWLNKDDITHSITQDSNLWTHDANPGSSFTRQFNTEGSYSYHCRFHPSMTGKVVVRNAEQTRIKIGQDIVTVPPKVLPITLNLKGKIANTVYLGSYIVNAQSGCANCHSCPTYAVGHNPYKKEVKQFNARTYLAGGVSIKGVVSANLTPDKTGKPAGLTLAQFKTLLRTGHDPDVPGQLLPVMPWPFFGMMSDHDLDAIYSYLSSIPKAVTPTKACVLGQ</sequence>
<dbReference type="InterPro" id="IPR028096">
    <property type="entry name" value="EfeO_Cupredoxin"/>
</dbReference>
<evidence type="ECO:0000259" key="6">
    <source>
        <dbReference type="PROSITE" id="PS51007"/>
    </source>
</evidence>
<evidence type="ECO:0000256" key="3">
    <source>
        <dbReference type="ARBA" id="ARBA00023004"/>
    </source>
</evidence>
<evidence type="ECO:0000313" key="7">
    <source>
        <dbReference type="EMBL" id="SJM94630.1"/>
    </source>
</evidence>
<keyword evidence="1 4" id="KW-0349">Heme</keyword>
<keyword evidence="8" id="KW-1185">Reference proteome</keyword>
<reference evidence="8" key="1">
    <citation type="submission" date="2017-02" db="EMBL/GenBank/DDBJ databases">
        <authorList>
            <person name="Daims H."/>
        </authorList>
    </citation>
    <scope>NUCLEOTIDE SEQUENCE [LARGE SCALE GENOMIC DNA]</scope>
</reference>
<dbReference type="SUPFAM" id="SSF46626">
    <property type="entry name" value="Cytochrome c"/>
    <property type="match status" value="1"/>
</dbReference>
<name>A0A1R4HFF9_9GAMM</name>
<feature type="signal peptide" evidence="5">
    <location>
        <begin position="1"/>
        <end position="22"/>
    </location>
</feature>
<dbReference type="PANTHER" id="PTHR36507">
    <property type="entry name" value="BLL1555 PROTEIN"/>
    <property type="match status" value="1"/>
</dbReference>
<dbReference type="Gene3D" id="2.60.40.420">
    <property type="entry name" value="Cupredoxins - blue copper proteins"/>
    <property type="match status" value="1"/>
</dbReference>
<dbReference type="InterPro" id="IPR009056">
    <property type="entry name" value="Cyt_c-like_dom"/>
</dbReference>
<organism evidence="7 8">
    <name type="scientific">Crenothrix polyspora</name>
    <dbReference type="NCBI Taxonomy" id="360316"/>
    <lineage>
        <taxon>Bacteria</taxon>
        <taxon>Pseudomonadati</taxon>
        <taxon>Pseudomonadota</taxon>
        <taxon>Gammaproteobacteria</taxon>
        <taxon>Methylococcales</taxon>
        <taxon>Crenotrichaceae</taxon>
        <taxon>Crenothrix</taxon>
    </lineage>
</organism>
<evidence type="ECO:0000256" key="2">
    <source>
        <dbReference type="ARBA" id="ARBA00022723"/>
    </source>
</evidence>
<gene>
    <name evidence="7" type="ORF">CRENPOLYSF2_4160002</name>
</gene>
<accession>A0A1R4HFF9</accession>
<evidence type="ECO:0000256" key="1">
    <source>
        <dbReference type="ARBA" id="ARBA00022617"/>
    </source>
</evidence>
<dbReference type="Pfam" id="PF13473">
    <property type="entry name" value="Cupredoxin_1"/>
    <property type="match status" value="1"/>
</dbReference>
<dbReference type="SUPFAM" id="SSF49503">
    <property type="entry name" value="Cupredoxins"/>
    <property type="match status" value="1"/>
</dbReference>
<protein>
    <submittedName>
        <fullName evidence="7">Putative cytochrome c (Modular protein)</fullName>
    </submittedName>
</protein>
<proteinExistence type="predicted"/>
<dbReference type="AlphaFoldDB" id="A0A1R4HFF9"/>
<keyword evidence="3 4" id="KW-0408">Iron</keyword>
<dbReference type="RefSeq" id="WP_087147873.1">
    <property type="nucleotide sequence ID" value="NZ_FUKJ01000353.1"/>
</dbReference>
<dbReference type="Proteomes" id="UP000195442">
    <property type="component" value="Unassembled WGS sequence"/>
</dbReference>
<feature type="chain" id="PRO_5013317719" evidence="5">
    <location>
        <begin position="23"/>
        <end position="267"/>
    </location>
</feature>
<dbReference type="InterPro" id="IPR052721">
    <property type="entry name" value="ET_Amicyanin"/>
</dbReference>
<dbReference type="InterPro" id="IPR036909">
    <property type="entry name" value="Cyt_c-like_dom_sf"/>
</dbReference>
<evidence type="ECO:0000256" key="5">
    <source>
        <dbReference type="SAM" id="SignalP"/>
    </source>
</evidence>
<keyword evidence="2 4" id="KW-0479">Metal-binding</keyword>
<dbReference type="OrthoDB" id="9811281at2"/>
<dbReference type="PROSITE" id="PS51007">
    <property type="entry name" value="CYTC"/>
    <property type="match status" value="1"/>
</dbReference>
<dbReference type="GO" id="GO:0009055">
    <property type="term" value="F:electron transfer activity"/>
    <property type="evidence" value="ECO:0007669"/>
    <property type="project" value="InterPro"/>
</dbReference>
<feature type="domain" description="Cytochrome c" evidence="6">
    <location>
        <begin position="136"/>
        <end position="254"/>
    </location>
</feature>
<keyword evidence="5" id="KW-0732">Signal</keyword>
<dbReference type="GO" id="GO:0046872">
    <property type="term" value="F:metal ion binding"/>
    <property type="evidence" value="ECO:0007669"/>
    <property type="project" value="UniProtKB-KW"/>
</dbReference>